<protein>
    <submittedName>
        <fullName evidence="8">Tartrate decarboxylase</fullName>
        <ecNumber evidence="8">4.1.1.73</ecNumber>
    </submittedName>
</protein>
<dbReference type="InterPro" id="IPR019818">
    <property type="entry name" value="IsoCit/isopropylmalate_DH_CS"/>
</dbReference>
<evidence type="ECO:0000256" key="5">
    <source>
        <dbReference type="ARBA" id="ARBA00023027"/>
    </source>
</evidence>
<keyword evidence="9" id="KW-1185">Reference proteome</keyword>
<dbReference type="eggNOG" id="COG0473">
    <property type="taxonomic scope" value="Bacteria"/>
</dbReference>
<dbReference type="GO" id="GO:0050319">
    <property type="term" value="F:tartrate decarboxylase activity"/>
    <property type="evidence" value="ECO:0007669"/>
    <property type="project" value="UniProtKB-EC"/>
</dbReference>
<dbReference type="GO" id="GO:0000287">
    <property type="term" value="F:magnesium ion binding"/>
    <property type="evidence" value="ECO:0007669"/>
    <property type="project" value="InterPro"/>
</dbReference>
<accession>D2R034</accession>
<keyword evidence="3" id="KW-0479">Metal-binding</keyword>
<feature type="domain" description="Isopropylmalate dehydrogenase-like" evidence="7">
    <location>
        <begin position="9"/>
        <end position="350"/>
    </location>
</feature>
<dbReference type="HOGENOM" id="CLU_031953_0_1_0"/>
<evidence type="ECO:0000256" key="6">
    <source>
        <dbReference type="ARBA" id="ARBA00023211"/>
    </source>
</evidence>
<dbReference type="STRING" id="530564.Psta_3744"/>
<evidence type="ECO:0000256" key="1">
    <source>
        <dbReference type="ARBA" id="ARBA00001936"/>
    </source>
</evidence>
<keyword evidence="8" id="KW-0456">Lyase</keyword>
<reference evidence="8 9" key="1">
    <citation type="journal article" date="2009" name="Stand. Genomic Sci.">
        <title>Complete genome sequence of Pirellula staleyi type strain (ATCC 27377).</title>
        <authorList>
            <person name="Clum A."/>
            <person name="Tindall B.J."/>
            <person name="Sikorski J."/>
            <person name="Ivanova N."/>
            <person name="Mavrommatis K."/>
            <person name="Lucas S."/>
            <person name="Glavina del Rio T."/>
            <person name="Nolan M."/>
            <person name="Chen F."/>
            <person name="Tice H."/>
            <person name="Pitluck S."/>
            <person name="Cheng J.F."/>
            <person name="Chertkov O."/>
            <person name="Brettin T."/>
            <person name="Han C."/>
            <person name="Detter J.C."/>
            <person name="Kuske C."/>
            <person name="Bruce D."/>
            <person name="Goodwin L."/>
            <person name="Ovchinikova G."/>
            <person name="Pati A."/>
            <person name="Mikhailova N."/>
            <person name="Chen A."/>
            <person name="Palaniappan K."/>
            <person name="Land M."/>
            <person name="Hauser L."/>
            <person name="Chang Y.J."/>
            <person name="Jeffries C.D."/>
            <person name="Chain P."/>
            <person name="Rohde M."/>
            <person name="Goker M."/>
            <person name="Bristow J."/>
            <person name="Eisen J.A."/>
            <person name="Markowitz V."/>
            <person name="Hugenholtz P."/>
            <person name="Kyrpides N.C."/>
            <person name="Klenk H.P."/>
            <person name="Lapidus A."/>
        </authorList>
    </citation>
    <scope>NUCLEOTIDE SEQUENCE [LARGE SCALE GENOMIC DNA]</scope>
    <source>
        <strain evidence="9">ATCC 27377 / DSM 6068 / ICPB 4128</strain>
    </source>
</reference>
<evidence type="ECO:0000256" key="3">
    <source>
        <dbReference type="ARBA" id="ARBA00022723"/>
    </source>
</evidence>
<evidence type="ECO:0000256" key="2">
    <source>
        <dbReference type="ARBA" id="ARBA00001946"/>
    </source>
</evidence>
<dbReference type="SMART" id="SM01329">
    <property type="entry name" value="Iso_dh"/>
    <property type="match status" value="1"/>
</dbReference>
<dbReference type="GO" id="GO:0051287">
    <property type="term" value="F:NAD binding"/>
    <property type="evidence" value="ECO:0007669"/>
    <property type="project" value="InterPro"/>
</dbReference>
<name>D2R034_PIRSD</name>
<sequence>MTTTSKLYRIAVYGGDGIGADVTREALRLLNAVAQRHAFQLVLTELDWGIDHYRRTGVVVPENFLEILRPHDAILLGAVGWPAELPDHATLAPLVRIRQAFDQYACVRPAWLLPGVPCVLTGKSAGDIDLVVIRENSEGEYVDQGGWLHRGTDREVAIQTAVHSRRGVARILRYAFELARKRKQKLTMATKSNAQRYAYVLWDNLLDEIAPEYPDVASERQHCDALLMNLVRWPERFDVIVASNLFGDLLTDLAGQLAGGLGLAPSTNTNPERNFPSMFEPVHGSAPDIAGKGIANPTAAILSAAMMLEHLGEVAAARMIEQSIASTLAAGHRTRDLGGTLSTIEFTDRVLEHL</sequence>
<dbReference type="PANTHER" id="PTHR43275:SF1">
    <property type="entry name" value="D-MALATE DEHYDROGENASE [DECARBOXYLATING]"/>
    <property type="match status" value="1"/>
</dbReference>
<dbReference type="KEGG" id="psl:Psta_3744"/>
<evidence type="ECO:0000259" key="7">
    <source>
        <dbReference type="SMART" id="SM01329"/>
    </source>
</evidence>
<dbReference type="GO" id="GO:0016616">
    <property type="term" value="F:oxidoreductase activity, acting on the CH-OH group of donors, NAD or NADP as acceptor"/>
    <property type="evidence" value="ECO:0007669"/>
    <property type="project" value="InterPro"/>
</dbReference>
<dbReference type="Gene3D" id="3.40.718.10">
    <property type="entry name" value="Isopropylmalate Dehydrogenase"/>
    <property type="match status" value="1"/>
</dbReference>
<dbReference type="InterPro" id="IPR024084">
    <property type="entry name" value="IsoPropMal-DH-like_dom"/>
</dbReference>
<comment type="cofactor">
    <cofactor evidence="1">
        <name>Mn(2+)</name>
        <dbReference type="ChEBI" id="CHEBI:29035"/>
    </cofactor>
</comment>
<comment type="cofactor">
    <cofactor evidence="2">
        <name>Mg(2+)</name>
        <dbReference type="ChEBI" id="CHEBI:18420"/>
    </cofactor>
</comment>
<evidence type="ECO:0000256" key="4">
    <source>
        <dbReference type="ARBA" id="ARBA00023002"/>
    </source>
</evidence>
<proteinExistence type="predicted"/>
<dbReference type="OrthoDB" id="9806254at2"/>
<keyword evidence="5" id="KW-0520">NAD</keyword>
<dbReference type="Pfam" id="PF00180">
    <property type="entry name" value="Iso_dh"/>
    <property type="match status" value="1"/>
</dbReference>
<dbReference type="InterPro" id="IPR050501">
    <property type="entry name" value="ICDH/IPMDH"/>
</dbReference>
<keyword evidence="6" id="KW-0464">Manganese</keyword>
<keyword evidence="4" id="KW-0560">Oxidoreductase</keyword>
<dbReference type="EMBL" id="CP001848">
    <property type="protein sequence ID" value="ADB18399.1"/>
    <property type="molecule type" value="Genomic_DNA"/>
</dbReference>
<organism evidence="8 9">
    <name type="scientific">Pirellula staleyi (strain ATCC 27377 / DSM 6068 / ICPB 4128)</name>
    <name type="common">Pirella staleyi</name>
    <dbReference type="NCBI Taxonomy" id="530564"/>
    <lineage>
        <taxon>Bacteria</taxon>
        <taxon>Pseudomonadati</taxon>
        <taxon>Planctomycetota</taxon>
        <taxon>Planctomycetia</taxon>
        <taxon>Pirellulales</taxon>
        <taxon>Pirellulaceae</taxon>
        <taxon>Pirellula</taxon>
    </lineage>
</organism>
<dbReference type="SUPFAM" id="SSF53659">
    <property type="entry name" value="Isocitrate/Isopropylmalate dehydrogenase-like"/>
    <property type="match status" value="1"/>
</dbReference>
<evidence type="ECO:0000313" key="8">
    <source>
        <dbReference type="EMBL" id="ADB18399.1"/>
    </source>
</evidence>
<evidence type="ECO:0000313" key="9">
    <source>
        <dbReference type="Proteomes" id="UP000001887"/>
    </source>
</evidence>
<gene>
    <name evidence="8" type="ordered locus">Psta_3744</name>
</gene>
<dbReference type="PROSITE" id="PS00470">
    <property type="entry name" value="IDH_IMDH"/>
    <property type="match status" value="1"/>
</dbReference>
<dbReference type="AlphaFoldDB" id="D2R034"/>
<dbReference type="EC" id="4.1.1.73" evidence="8"/>
<dbReference type="Proteomes" id="UP000001887">
    <property type="component" value="Chromosome"/>
</dbReference>
<dbReference type="PANTHER" id="PTHR43275">
    <property type="entry name" value="D-MALATE DEHYDROGENASE [DECARBOXYLATING]"/>
    <property type="match status" value="1"/>
</dbReference>